<keyword evidence="3" id="KW-1185">Reference proteome</keyword>
<accession>A0ABS5SX11</accession>
<evidence type="ECO:0000313" key="2">
    <source>
        <dbReference type="EMBL" id="MBT0723782.1"/>
    </source>
</evidence>
<proteinExistence type="predicted"/>
<evidence type="ECO:0000256" key="1">
    <source>
        <dbReference type="SAM" id="Phobius"/>
    </source>
</evidence>
<reference evidence="2 3" key="1">
    <citation type="submission" date="2020-04" db="EMBL/GenBank/DDBJ databases">
        <title>Genome sequencing of Rosenbergiella species.</title>
        <authorList>
            <person name="Alvarez-Perez S."/>
            <person name="Lievens B."/>
        </authorList>
    </citation>
    <scope>NUCLEOTIDE SEQUENCE [LARGE SCALE GENOMIC DNA]</scope>
    <source>
        <strain evidence="2 3">S61</strain>
    </source>
</reference>
<keyword evidence="1" id="KW-0472">Membrane</keyword>
<protein>
    <recommendedName>
        <fullName evidence="4">QacE</fullName>
    </recommendedName>
</protein>
<feature type="transmembrane region" description="Helical" evidence="1">
    <location>
        <begin position="66"/>
        <end position="83"/>
    </location>
</feature>
<dbReference type="Proteomes" id="UP000790096">
    <property type="component" value="Unassembled WGS sequence"/>
</dbReference>
<dbReference type="EMBL" id="JABBFR010000005">
    <property type="protein sequence ID" value="MBT0723782.1"/>
    <property type="molecule type" value="Genomic_DNA"/>
</dbReference>
<feature type="transmembrane region" description="Helical" evidence="1">
    <location>
        <begin position="42"/>
        <end position="60"/>
    </location>
</feature>
<keyword evidence="1" id="KW-1133">Transmembrane helix</keyword>
<dbReference type="Pfam" id="PF19744">
    <property type="entry name" value="DUF6232"/>
    <property type="match status" value="1"/>
</dbReference>
<dbReference type="InterPro" id="IPR045629">
    <property type="entry name" value="DUF6232"/>
</dbReference>
<dbReference type="RefSeq" id="WP_214236492.1">
    <property type="nucleotide sequence ID" value="NZ_JABBFR010000005.1"/>
</dbReference>
<name>A0ABS5SX11_9GAMM</name>
<evidence type="ECO:0008006" key="4">
    <source>
        <dbReference type="Google" id="ProtNLM"/>
    </source>
</evidence>
<sequence length="126" mass="13824">METPIYSDNQVLVTKSRFVSLGTTYAMSGITSTRLLKKKPSYGAPLFILFFAVVGLFHFYSPFDGLKFLGSVLVGIGCVFYLIKLRPDYTIVIKTASGEVEALTSKDKVFVESVLGSVNQAIIQRG</sequence>
<gene>
    <name evidence="2" type="ORF">HH682_04860</name>
</gene>
<comment type="caution">
    <text evidence="2">The sequence shown here is derived from an EMBL/GenBank/DDBJ whole genome shotgun (WGS) entry which is preliminary data.</text>
</comment>
<organism evidence="2 3">
    <name type="scientific">Rosenbergiella gaditana</name>
    <dbReference type="NCBI Taxonomy" id="2726987"/>
    <lineage>
        <taxon>Bacteria</taxon>
        <taxon>Pseudomonadati</taxon>
        <taxon>Pseudomonadota</taxon>
        <taxon>Gammaproteobacteria</taxon>
        <taxon>Enterobacterales</taxon>
        <taxon>Erwiniaceae</taxon>
        <taxon>Rosenbergiella</taxon>
    </lineage>
</organism>
<evidence type="ECO:0000313" key="3">
    <source>
        <dbReference type="Proteomes" id="UP000790096"/>
    </source>
</evidence>
<keyword evidence="1" id="KW-0812">Transmembrane</keyword>